<reference evidence="1 2" key="1">
    <citation type="submission" date="2019-02" db="EMBL/GenBank/DDBJ databases">
        <title>Arundinibacter roseus gen. nov., sp. nov., a new member of the family Cytophagaceae.</title>
        <authorList>
            <person name="Szuroczki S."/>
            <person name="Khayer B."/>
            <person name="Sproer C."/>
            <person name="Toumi M."/>
            <person name="Szabo A."/>
            <person name="Felfoldi T."/>
            <person name="Schumann P."/>
            <person name="Toth E."/>
        </authorList>
    </citation>
    <scope>NUCLEOTIDE SEQUENCE [LARGE SCALE GENOMIC DNA]</scope>
    <source>
        <strain evidence="1 2">DMA-k-7a</strain>
    </source>
</reference>
<dbReference type="AlphaFoldDB" id="A0A4R4JVU7"/>
<dbReference type="OrthoDB" id="944188at2"/>
<sequence length="242" mass="27548">MQSTFLSAFVLSVFLVGSVIGQTVTVDSLSENRAGSVSGKEHTFGIDVFKNIPYLFFANKVPLDERRMLLTNRGIVELTWRRQKRERSYQTALLGYSQVEVVSPKSVERRQNATGFYAKLGKEWSVGKGKAQSQLGLRAMMTYCRYSTELLYPGPTFGDYKSLDVVHNIGIGIDPYYALDFSLNQQWLLRWETRLAHHYRIAGKGYTPYYPGVGFSPGLYNYIISPGTTLQIHYRFHGRKAE</sequence>
<dbReference type="EMBL" id="SMJU01000024">
    <property type="protein sequence ID" value="TDB58222.1"/>
    <property type="molecule type" value="Genomic_DNA"/>
</dbReference>
<name>A0A4R4JVU7_9BACT</name>
<evidence type="ECO:0000313" key="2">
    <source>
        <dbReference type="Proteomes" id="UP000295706"/>
    </source>
</evidence>
<organism evidence="1 2">
    <name type="scientific">Arundinibacter roseus</name>
    <dbReference type="NCBI Taxonomy" id="2070510"/>
    <lineage>
        <taxon>Bacteria</taxon>
        <taxon>Pseudomonadati</taxon>
        <taxon>Bacteroidota</taxon>
        <taxon>Cytophagia</taxon>
        <taxon>Cytophagales</taxon>
        <taxon>Spirosomataceae</taxon>
        <taxon>Arundinibacter</taxon>
    </lineage>
</organism>
<comment type="caution">
    <text evidence="1">The sequence shown here is derived from an EMBL/GenBank/DDBJ whole genome shotgun (WGS) entry which is preliminary data.</text>
</comment>
<keyword evidence="2" id="KW-1185">Reference proteome</keyword>
<protein>
    <recommendedName>
        <fullName evidence="3">DUF3575 domain-containing protein</fullName>
    </recommendedName>
</protein>
<evidence type="ECO:0008006" key="3">
    <source>
        <dbReference type="Google" id="ProtNLM"/>
    </source>
</evidence>
<proteinExistence type="predicted"/>
<dbReference type="Proteomes" id="UP000295706">
    <property type="component" value="Unassembled WGS sequence"/>
</dbReference>
<accession>A0A4R4JVU7</accession>
<dbReference type="RefSeq" id="WP_132122269.1">
    <property type="nucleotide sequence ID" value="NZ_SMJU01000024.1"/>
</dbReference>
<evidence type="ECO:0000313" key="1">
    <source>
        <dbReference type="EMBL" id="TDB58222.1"/>
    </source>
</evidence>
<gene>
    <name evidence="1" type="ORF">EZE20_23165</name>
</gene>